<keyword evidence="18" id="KW-1185">Reference proteome</keyword>
<feature type="transmembrane region" description="Helical" evidence="15">
    <location>
        <begin position="90"/>
        <end position="108"/>
    </location>
</feature>
<dbReference type="NCBIfam" id="NF033556">
    <property type="entry name" value="MerTP_fusion"/>
    <property type="match status" value="1"/>
</dbReference>
<dbReference type="GO" id="GO:0005886">
    <property type="term" value="C:plasma membrane"/>
    <property type="evidence" value="ECO:0007669"/>
    <property type="project" value="UniProtKB-SubCell"/>
</dbReference>
<dbReference type="AlphaFoldDB" id="A0A504JKN6"/>
<comment type="caution">
    <text evidence="17">The sequence shown here is derived from an EMBL/GenBank/DDBJ whole genome shotgun (WGS) entry which is preliminary data.</text>
</comment>
<evidence type="ECO:0000259" key="16">
    <source>
        <dbReference type="PROSITE" id="PS50846"/>
    </source>
</evidence>
<dbReference type="FunFam" id="3.30.70.100:FF:000001">
    <property type="entry name" value="ATPase copper transporting beta"/>
    <property type="match status" value="1"/>
</dbReference>
<evidence type="ECO:0000256" key="3">
    <source>
        <dbReference type="ARBA" id="ARBA00017053"/>
    </source>
</evidence>
<dbReference type="Pfam" id="PF02411">
    <property type="entry name" value="MerT"/>
    <property type="match status" value="1"/>
</dbReference>
<evidence type="ECO:0000256" key="15">
    <source>
        <dbReference type="SAM" id="Phobius"/>
    </source>
</evidence>
<keyword evidence="11 15" id="KW-1133">Transmembrane helix</keyword>
<dbReference type="InterPro" id="IPR017969">
    <property type="entry name" value="Heavy-metal-associated_CS"/>
</dbReference>
<accession>A0A504JKN6</accession>
<reference evidence="17 18" key="1">
    <citation type="submission" date="2019-06" db="EMBL/GenBank/DDBJ databases">
        <authorList>
            <person name="Meng X."/>
        </authorList>
    </citation>
    <scope>NUCLEOTIDE SEQUENCE [LARGE SCALE GENOMIC DNA]</scope>
    <source>
        <strain evidence="17 18">M625</strain>
    </source>
</reference>
<dbReference type="GO" id="GO:0046872">
    <property type="term" value="F:metal ion binding"/>
    <property type="evidence" value="ECO:0007669"/>
    <property type="project" value="UniProtKB-KW"/>
</dbReference>
<sequence>MKSENKLIGAGLLTAITASLCCITPVLALVAGTSGIASTFSWIEPFRPYLIGLTILVLCFAWYLKLKPQKEIDCECEMEEKPKFIQSKKFLGMITVFAFVMLAFPYYSRIFYANTEKQIIVVNKSDIKTTEFKISGMTCTGCEEHVNHEVNKLDGIVTSKVSYEKGNAIIEFDKTKTNETEIEKAISSTGYKVTDKK</sequence>
<keyword evidence="4" id="KW-0813">Transport</keyword>
<evidence type="ECO:0000313" key="18">
    <source>
        <dbReference type="Proteomes" id="UP000315540"/>
    </source>
</evidence>
<gene>
    <name evidence="17" type="primary">merTP</name>
    <name evidence="17" type="ORF">FHK87_06955</name>
</gene>
<evidence type="ECO:0000256" key="12">
    <source>
        <dbReference type="ARBA" id="ARBA00023136"/>
    </source>
</evidence>
<dbReference type="EMBL" id="VFWZ01000002">
    <property type="protein sequence ID" value="TPN87319.1"/>
    <property type="molecule type" value="Genomic_DNA"/>
</dbReference>
<dbReference type="PROSITE" id="PS01047">
    <property type="entry name" value="HMA_1"/>
    <property type="match status" value="1"/>
</dbReference>
<keyword evidence="5" id="KW-0475">Mercuric resistance</keyword>
<dbReference type="Proteomes" id="UP000315540">
    <property type="component" value="Unassembled WGS sequence"/>
</dbReference>
<evidence type="ECO:0000256" key="5">
    <source>
        <dbReference type="ARBA" id="ARBA00022466"/>
    </source>
</evidence>
<keyword evidence="7" id="KW-0997">Cell inner membrane</keyword>
<keyword evidence="12 15" id="KW-0472">Membrane</keyword>
<keyword evidence="6" id="KW-1003">Cell membrane</keyword>
<protein>
    <recommendedName>
        <fullName evidence="3">Mercuric transport protein MerT</fullName>
    </recommendedName>
    <alternativeName>
        <fullName evidence="13">Mercury ion transport protein</fullName>
    </alternativeName>
</protein>
<dbReference type="Pfam" id="PF00403">
    <property type="entry name" value="HMA"/>
    <property type="match status" value="1"/>
</dbReference>
<dbReference type="CDD" id="cd00371">
    <property type="entry name" value="HMA"/>
    <property type="match status" value="1"/>
</dbReference>
<dbReference type="RefSeq" id="WP_140591961.1">
    <property type="nucleotide sequence ID" value="NZ_VFWZ01000002.1"/>
</dbReference>
<evidence type="ECO:0000256" key="14">
    <source>
        <dbReference type="ARBA" id="ARBA00045720"/>
    </source>
</evidence>
<organism evidence="17 18">
    <name type="scientific">Aquimarina algicola</name>
    <dbReference type="NCBI Taxonomy" id="2589995"/>
    <lineage>
        <taxon>Bacteria</taxon>
        <taxon>Pseudomonadati</taxon>
        <taxon>Bacteroidota</taxon>
        <taxon>Flavobacteriia</taxon>
        <taxon>Flavobacteriales</taxon>
        <taxon>Flavobacteriaceae</taxon>
        <taxon>Aquimarina</taxon>
    </lineage>
</organism>
<dbReference type="OrthoDB" id="1493145at2"/>
<keyword evidence="9" id="KW-0479">Metal-binding</keyword>
<evidence type="ECO:0000313" key="17">
    <source>
        <dbReference type="EMBL" id="TPN87319.1"/>
    </source>
</evidence>
<evidence type="ECO:0000256" key="11">
    <source>
        <dbReference type="ARBA" id="ARBA00022989"/>
    </source>
</evidence>
<name>A0A504JKN6_9FLAO</name>
<feature type="domain" description="HMA" evidence="16">
    <location>
        <begin position="128"/>
        <end position="194"/>
    </location>
</feature>
<evidence type="ECO:0000256" key="2">
    <source>
        <dbReference type="ARBA" id="ARBA00008224"/>
    </source>
</evidence>
<evidence type="ECO:0000256" key="8">
    <source>
        <dbReference type="ARBA" id="ARBA00022692"/>
    </source>
</evidence>
<comment type="subcellular location">
    <subcellularLocation>
        <location evidence="1">Cell inner membrane</location>
        <topology evidence="1">Multi-pass membrane protein</topology>
    </subcellularLocation>
</comment>
<dbReference type="InterPro" id="IPR003457">
    <property type="entry name" value="Transprt_MerT"/>
</dbReference>
<evidence type="ECO:0000256" key="10">
    <source>
        <dbReference type="ARBA" id="ARBA00022914"/>
    </source>
</evidence>
<dbReference type="Gene3D" id="3.30.70.100">
    <property type="match status" value="1"/>
</dbReference>
<proteinExistence type="inferred from homology"/>
<comment type="function">
    <text evidence="14">Involved in mercury resistance. Probably transfers a mercuric ion from the periplasmic Hg(2+)-binding protein MerP to the cytoplasmic mercuric reductase MerA.</text>
</comment>
<evidence type="ECO:0000256" key="1">
    <source>
        <dbReference type="ARBA" id="ARBA00004429"/>
    </source>
</evidence>
<dbReference type="SUPFAM" id="SSF55008">
    <property type="entry name" value="HMA, heavy metal-associated domain"/>
    <property type="match status" value="1"/>
</dbReference>
<keyword evidence="8 15" id="KW-0812">Transmembrane</keyword>
<dbReference type="InterPro" id="IPR006121">
    <property type="entry name" value="HMA_dom"/>
</dbReference>
<comment type="similarity">
    <text evidence="2">Belongs to the MerT family.</text>
</comment>
<evidence type="ECO:0000256" key="6">
    <source>
        <dbReference type="ARBA" id="ARBA00022475"/>
    </source>
</evidence>
<evidence type="ECO:0000256" key="9">
    <source>
        <dbReference type="ARBA" id="ARBA00022723"/>
    </source>
</evidence>
<dbReference type="GO" id="GO:0015097">
    <property type="term" value="F:mercury ion transmembrane transporter activity"/>
    <property type="evidence" value="ECO:0007669"/>
    <property type="project" value="InterPro"/>
</dbReference>
<dbReference type="PROSITE" id="PS50846">
    <property type="entry name" value="HMA_2"/>
    <property type="match status" value="1"/>
</dbReference>
<feature type="transmembrane region" description="Helical" evidence="15">
    <location>
        <begin position="46"/>
        <end position="64"/>
    </location>
</feature>
<dbReference type="Gene3D" id="1.10.287.910">
    <property type="entry name" value="bacterial mercury transporter, merf"/>
    <property type="match status" value="1"/>
</dbReference>
<evidence type="ECO:0000256" key="4">
    <source>
        <dbReference type="ARBA" id="ARBA00022448"/>
    </source>
</evidence>
<dbReference type="InterPro" id="IPR036163">
    <property type="entry name" value="HMA_dom_sf"/>
</dbReference>
<keyword evidence="10" id="KW-0476">Mercury</keyword>
<evidence type="ECO:0000256" key="13">
    <source>
        <dbReference type="ARBA" id="ARBA00030934"/>
    </source>
</evidence>
<evidence type="ECO:0000256" key="7">
    <source>
        <dbReference type="ARBA" id="ARBA00022519"/>
    </source>
</evidence>